<feature type="domain" description="PDZ" evidence="20">
    <location>
        <begin position="1316"/>
        <end position="1398"/>
    </location>
</feature>
<dbReference type="PROSITE" id="PS51022">
    <property type="entry name" value="L27"/>
    <property type="match status" value="1"/>
</dbReference>
<evidence type="ECO:0000256" key="1">
    <source>
        <dbReference type="ARBA" id="ARBA00004221"/>
    </source>
</evidence>
<evidence type="ECO:0000256" key="6">
    <source>
        <dbReference type="ARBA" id="ARBA00022481"/>
    </source>
</evidence>
<reference evidence="22" key="2">
    <citation type="submission" date="2025-08" db="UniProtKB">
        <authorList>
            <consortium name="Ensembl"/>
        </authorList>
    </citation>
    <scope>IDENTIFICATION</scope>
</reference>
<dbReference type="CDD" id="cd06669">
    <property type="entry name" value="PDZ5_MUPP1-like"/>
    <property type="match status" value="1"/>
</dbReference>
<dbReference type="GO" id="GO:0005923">
    <property type="term" value="C:bicellular tight junction"/>
    <property type="evidence" value="ECO:0007669"/>
    <property type="project" value="UniProtKB-SubCell"/>
</dbReference>
<evidence type="ECO:0000256" key="12">
    <source>
        <dbReference type="ARBA" id="ARBA00023136"/>
    </source>
</evidence>
<dbReference type="CDD" id="cd06673">
    <property type="entry name" value="PDZ10_MUPP1-PDZ8_PATJ-like"/>
    <property type="match status" value="1"/>
</dbReference>
<dbReference type="SMART" id="SM00228">
    <property type="entry name" value="PDZ"/>
    <property type="match status" value="12"/>
</dbReference>
<feature type="compositionally biased region" description="Low complexity" evidence="19">
    <location>
        <begin position="1553"/>
        <end position="1568"/>
    </location>
</feature>
<evidence type="ECO:0000256" key="2">
    <source>
        <dbReference type="ARBA" id="ARBA00004279"/>
    </source>
</evidence>
<feature type="domain" description="PDZ" evidence="20">
    <location>
        <begin position="547"/>
        <end position="628"/>
    </location>
</feature>
<feature type="domain" description="PDZ" evidence="20">
    <location>
        <begin position="982"/>
        <end position="1050"/>
    </location>
</feature>
<dbReference type="Proteomes" id="UP000007303">
    <property type="component" value="Unassembled WGS sequence"/>
</dbReference>
<keyword evidence="12" id="KW-0472">Membrane</keyword>
<comment type="subcellular location">
    <subcellularLocation>
        <location evidence="1">Apical cell membrane</location>
    </subcellularLocation>
    <subcellularLocation>
        <location evidence="3">Cell junction</location>
        <location evidence="3">Tight junction</location>
    </subcellularLocation>
    <subcellularLocation>
        <location evidence="2">Cell projection</location>
        <location evidence="2">Dendrite</location>
    </subcellularLocation>
    <subcellularLocation>
        <location evidence="15">Postsynaptic density</location>
    </subcellularLocation>
    <subcellularLocation>
        <location evidence="14">Synapse</location>
        <location evidence="14">Synaptosome</location>
    </subcellularLocation>
</comment>
<dbReference type="InterPro" id="IPR001478">
    <property type="entry name" value="PDZ"/>
</dbReference>
<dbReference type="STRING" id="99883.ENSTNIP00000014257"/>
<keyword evidence="11" id="KW-0770">Synapse</keyword>
<feature type="compositionally biased region" description="Acidic residues" evidence="19">
    <location>
        <begin position="1496"/>
        <end position="1515"/>
    </location>
</feature>
<keyword evidence="6" id="KW-0488">Methylation</keyword>
<dbReference type="PANTHER" id="PTHR19964:SF10">
    <property type="entry name" value="MULTIPLE PDZ DOMAIN PROTEIN"/>
    <property type="match status" value="1"/>
</dbReference>
<feature type="domain" description="PDZ" evidence="20">
    <location>
        <begin position="1119"/>
        <end position="1207"/>
    </location>
</feature>
<evidence type="ECO:0000313" key="23">
    <source>
        <dbReference type="Proteomes" id="UP000007303"/>
    </source>
</evidence>
<dbReference type="PROSITE" id="PS50106">
    <property type="entry name" value="PDZ"/>
    <property type="match status" value="12"/>
</dbReference>
<feature type="domain" description="PDZ" evidence="20">
    <location>
        <begin position="1791"/>
        <end position="1877"/>
    </location>
</feature>
<dbReference type="GO" id="GO:0014069">
    <property type="term" value="C:postsynaptic density"/>
    <property type="evidence" value="ECO:0007669"/>
    <property type="project" value="UniProtKB-SubCell"/>
</dbReference>
<organism evidence="22 23">
    <name type="scientific">Tetraodon nigroviridis</name>
    <name type="common">Spotted green pufferfish</name>
    <name type="synonym">Chelonodon nigroviridis</name>
    <dbReference type="NCBI Taxonomy" id="99883"/>
    <lineage>
        <taxon>Eukaryota</taxon>
        <taxon>Metazoa</taxon>
        <taxon>Chordata</taxon>
        <taxon>Craniata</taxon>
        <taxon>Vertebrata</taxon>
        <taxon>Euteleostomi</taxon>
        <taxon>Actinopterygii</taxon>
        <taxon>Neopterygii</taxon>
        <taxon>Teleostei</taxon>
        <taxon>Neoteleostei</taxon>
        <taxon>Acanthomorphata</taxon>
        <taxon>Eupercaria</taxon>
        <taxon>Tetraodontiformes</taxon>
        <taxon>Tetradontoidea</taxon>
        <taxon>Tetraodontidae</taxon>
        <taxon>Tetraodon</taxon>
    </lineage>
</organism>
<feature type="region of interest" description="Disordered" evidence="19">
    <location>
        <begin position="1531"/>
        <end position="1572"/>
    </location>
</feature>
<dbReference type="PANTHER" id="PTHR19964">
    <property type="entry name" value="MULTIPLE PDZ DOMAIN PROTEIN"/>
    <property type="match status" value="1"/>
</dbReference>
<protein>
    <recommendedName>
        <fullName evidence="17">Multiple PDZ domain protein</fullName>
    </recommendedName>
    <alternativeName>
        <fullName evidence="18">Multi-PDZ domain protein 1</fullName>
    </alternativeName>
</protein>
<dbReference type="CDD" id="cd06676">
    <property type="entry name" value="PDZ13_MUPP1-like"/>
    <property type="match status" value="1"/>
</dbReference>
<feature type="domain" description="PDZ" evidence="20">
    <location>
        <begin position="1679"/>
        <end position="1753"/>
    </location>
</feature>
<evidence type="ECO:0000256" key="19">
    <source>
        <dbReference type="SAM" id="MobiDB-lite"/>
    </source>
</evidence>
<keyword evidence="4" id="KW-0796">Tight junction</keyword>
<keyword evidence="5" id="KW-1003">Cell membrane</keyword>
<keyword evidence="8" id="KW-0771">Synaptosome</keyword>
<dbReference type="HOGENOM" id="CLU_002378_0_0_1"/>
<dbReference type="CDD" id="cd06667">
    <property type="entry name" value="PDZ2_MUPP1-like"/>
    <property type="match status" value="1"/>
</dbReference>
<reference evidence="23" key="1">
    <citation type="journal article" date="2004" name="Nature">
        <title>Genome duplication in the teleost fish Tetraodon nigroviridis reveals the early vertebrate proto-karyotype.</title>
        <authorList>
            <person name="Jaillon O."/>
            <person name="Aury J.-M."/>
            <person name="Brunet F."/>
            <person name="Petit J.-L."/>
            <person name="Stange-Thomann N."/>
            <person name="Mauceli E."/>
            <person name="Bouneau L."/>
            <person name="Fischer C."/>
            <person name="Ozouf-Costaz C."/>
            <person name="Bernot A."/>
            <person name="Nicaud S."/>
            <person name="Jaffe D."/>
            <person name="Fisher S."/>
            <person name="Lutfalla G."/>
            <person name="Dossat C."/>
            <person name="Segurens B."/>
            <person name="Dasilva C."/>
            <person name="Salanoubat M."/>
            <person name="Levy M."/>
            <person name="Boudet N."/>
            <person name="Castellano S."/>
            <person name="Anthouard V."/>
            <person name="Jubin C."/>
            <person name="Castelli V."/>
            <person name="Katinka M."/>
            <person name="Vacherie B."/>
            <person name="Biemont C."/>
            <person name="Skalli Z."/>
            <person name="Cattolico L."/>
            <person name="Poulain J."/>
            <person name="De Berardinis V."/>
            <person name="Cruaud C."/>
            <person name="Duprat S."/>
            <person name="Brottier P."/>
            <person name="Coutanceau J.-P."/>
            <person name="Gouzy J."/>
            <person name="Parra G."/>
            <person name="Lardier G."/>
            <person name="Chapple C."/>
            <person name="McKernan K.J."/>
            <person name="McEwan P."/>
            <person name="Bosak S."/>
            <person name="Kellis M."/>
            <person name="Volff J.-N."/>
            <person name="Guigo R."/>
            <person name="Zody M.C."/>
            <person name="Mesirov J."/>
            <person name="Lindblad-Toh K."/>
            <person name="Birren B."/>
            <person name="Nusbaum C."/>
            <person name="Kahn D."/>
            <person name="Robinson-Rechavi M."/>
            <person name="Laudet V."/>
            <person name="Schachter V."/>
            <person name="Quetier F."/>
            <person name="Saurin W."/>
            <person name="Scarpelli C."/>
            <person name="Wincker P."/>
            <person name="Lander E.S."/>
            <person name="Weissenbach J."/>
            <person name="Roest Crollius H."/>
        </authorList>
    </citation>
    <scope>NUCLEOTIDE SEQUENCE [LARGE SCALE GENOMIC DNA]</scope>
</reference>
<proteinExistence type="predicted"/>
<dbReference type="CDD" id="cd06671">
    <property type="entry name" value="PDZ7_MUPP1-PD6_PATJ-like"/>
    <property type="match status" value="1"/>
</dbReference>
<dbReference type="FunFam" id="2.30.42.10:FF:000057">
    <property type="entry name" value="multiple PDZ domain protein isoform X1"/>
    <property type="match status" value="1"/>
</dbReference>
<feature type="domain" description="L27" evidence="21">
    <location>
        <begin position="7"/>
        <end position="67"/>
    </location>
</feature>
<feature type="region of interest" description="Disordered" evidence="19">
    <location>
        <begin position="1486"/>
        <end position="1515"/>
    </location>
</feature>
<feature type="compositionally biased region" description="Basic and acidic residues" evidence="19">
    <location>
        <begin position="466"/>
        <end position="475"/>
    </location>
</feature>
<dbReference type="CDD" id="cd06689">
    <property type="entry name" value="PDZ1_MUPP1-like"/>
    <property type="match status" value="1"/>
</dbReference>
<dbReference type="Ensembl" id="ENSTNIT00000014455.1">
    <property type="protein sequence ID" value="ENSTNIP00000014257.1"/>
    <property type="gene ID" value="ENSTNIG00000011316.1"/>
</dbReference>
<comment type="function">
    <text evidence="16">Member of the NMDAR signaling complex that may play a role in control of AMPAR potentiation and synaptic plasticity in excitatory synapses. Promotes clustering of HT2RC at the cell surface.</text>
</comment>
<evidence type="ECO:0000256" key="4">
    <source>
        <dbReference type="ARBA" id="ARBA00022427"/>
    </source>
</evidence>
<dbReference type="Gene3D" id="2.30.42.10">
    <property type="match status" value="12"/>
</dbReference>
<dbReference type="FunFam" id="2.30.42.10:FF:000038">
    <property type="entry name" value="Multiple PDZ domain protein isoform X1"/>
    <property type="match status" value="1"/>
</dbReference>
<dbReference type="FunFam" id="2.30.42.10:FF:000070">
    <property type="entry name" value="Multiple PDZ domain protein"/>
    <property type="match status" value="1"/>
</dbReference>
<evidence type="ECO:0000256" key="17">
    <source>
        <dbReference type="ARBA" id="ARBA00073626"/>
    </source>
</evidence>
<dbReference type="CDD" id="cd06791">
    <property type="entry name" value="PDZ3_MUPP1-like"/>
    <property type="match status" value="1"/>
</dbReference>
<accession>H3D171</accession>
<dbReference type="CDD" id="cd06672">
    <property type="entry name" value="PDZ8_MUPP1-PDZ7_PATJ-PDZ2_INAD-like"/>
    <property type="match status" value="1"/>
</dbReference>
<dbReference type="InterPro" id="IPR032078">
    <property type="entry name" value="MPDZ_u10"/>
</dbReference>
<dbReference type="FunFam" id="2.30.42.10:FF:000110">
    <property type="entry name" value="multiple PDZ domain protein isoform X2"/>
    <property type="match status" value="1"/>
</dbReference>
<evidence type="ECO:0000256" key="7">
    <source>
        <dbReference type="ARBA" id="ARBA00022553"/>
    </source>
</evidence>
<keyword evidence="10" id="KW-0965">Cell junction</keyword>
<dbReference type="CDD" id="cd06674">
    <property type="entry name" value="PDZ11_MUPP1-PDZ9_PATJ-like"/>
    <property type="match status" value="1"/>
</dbReference>
<dbReference type="GO" id="GO:0030425">
    <property type="term" value="C:dendrite"/>
    <property type="evidence" value="ECO:0007669"/>
    <property type="project" value="UniProtKB-SubCell"/>
</dbReference>
<dbReference type="SUPFAM" id="SSF101288">
    <property type="entry name" value="L27 domain"/>
    <property type="match status" value="1"/>
</dbReference>
<dbReference type="SMART" id="SM00569">
    <property type="entry name" value="L27"/>
    <property type="match status" value="1"/>
</dbReference>
<dbReference type="GeneTree" id="ENSGT00940000155586"/>
<dbReference type="GO" id="GO:0016324">
    <property type="term" value="C:apical plasma membrane"/>
    <property type="evidence" value="ECO:0007669"/>
    <property type="project" value="UniProtKB-SubCell"/>
</dbReference>
<keyword evidence="7" id="KW-0597">Phosphoprotein</keyword>
<evidence type="ECO:0000313" key="22">
    <source>
        <dbReference type="Ensembl" id="ENSTNIP00000014257.1"/>
    </source>
</evidence>
<evidence type="ECO:0000256" key="16">
    <source>
        <dbReference type="ARBA" id="ARBA00057502"/>
    </source>
</evidence>
<dbReference type="CDD" id="cd06668">
    <property type="entry name" value="PDZ4_MUPP1-like"/>
    <property type="match status" value="1"/>
</dbReference>
<feature type="domain" description="PDZ" evidence="20">
    <location>
        <begin position="137"/>
        <end position="224"/>
    </location>
</feature>
<evidence type="ECO:0000256" key="9">
    <source>
        <dbReference type="ARBA" id="ARBA00022737"/>
    </source>
</evidence>
<dbReference type="CDD" id="cd06670">
    <property type="entry name" value="PDZ6_MUPP1-like"/>
    <property type="match status" value="1"/>
</dbReference>
<dbReference type="SUPFAM" id="SSF50156">
    <property type="entry name" value="PDZ domain-like"/>
    <property type="match status" value="12"/>
</dbReference>
<feature type="domain" description="PDZ" evidence="20">
    <location>
        <begin position="373"/>
        <end position="459"/>
    </location>
</feature>
<feature type="domain" description="PDZ" evidence="20">
    <location>
        <begin position="1920"/>
        <end position="1992"/>
    </location>
</feature>
<evidence type="ECO:0000256" key="3">
    <source>
        <dbReference type="ARBA" id="ARBA00004435"/>
    </source>
</evidence>
<dbReference type="InParanoid" id="H3D171"/>
<evidence type="ECO:0000256" key="10">
    <source>
        <dbReference type="ARBA" id="ARBA00022949"/>
    </source>
</evidence>
<reference evidence="22" key="3">
    <citation type="submission" date="2025-09" db="UniProtKB">
        <authorList>
            <consortium name="Ensembl"/>
        </authorList>
    </citation>
    <scope>IDENTIFICATION</scope>
</reference>
<keyword evidence="9" id="KW-0677">Repeat</keyword>
<sequence length="1992" mass="211256">PVTDMIETMDTQRALQAVERLQARLKERGEVPTEEKLSLLRSVLQSPLFHQILALQKSVQHLRDQVNTGHTHILSLLQSSSHLSTGYSIPLQPANAVKPNGGHVPPCSDATAGNGNAPSGEFEHAIHSMAQGRYVTHVELEKPESGGLGFSVVGLKSENHGELGIFIQEIQPGSVAHCDGKLREADQILAINGQPLDKKVTHQQAIAILQNASDRVGLTVARGPIPQLSSPAVSRTPSAASTLSAASGALLHLETIELVNDGTGLGFGIVGGKTSGVIVKTILPGGIADQDGRLRSGDHILRIGDTDLLGMGSEQVAQVLRQCGNRVKLVVTRGPADEGSSGSAVMPVVLPTSLPGIHSSSQGYEEEEEDAFDVSLTKNAQGLGITIAGYVGDKNSESSGIFVKSVTKDSAVDHDGRIHVGDQIIAVDGVNIQGYTNQQAVEVLRHTGQTVHLRLIRRGFSSAADETPRQTKSEGSDVSPATDQLTEDKHGRRLGVVSEYISAATGHTSERYGSLLSVKGTKLTDLAEEELMKKWQEILGPSNEVVVAQVEKFSESSGLGVSLEASSGHHYIRSVLPEGPVGRCGKLFSGDELLEVNGISLIGETHKEVVRILKELPVCVYMSCCRPAPHTQADTAPVQPQPEAPVCKVTLLFHPAASVCLQKKTEAAEDPAAEDGVAEEAIGSPLAMWESEVQSIELEKGEGGLGFSILDYQDPLDPAKTVIVIRSLVPGGVAERDGRLLPGDRLMYVNSTDLESASLEDAVQALKGAKLGRVQIGVAKPLPVCSDRPLFFSDGICGYSHSPHPCEGEEGGLTEGVVYRAEPALIDTSETELSEEKTTECSYSQMDDDTFQASMTALHGSVCSADLDYLNSSTPKVARLDLVHEHPRLAALSGLAENAASSDSFAPAGLRGSVQSFTAALSGLGRYLPQEVSTEEPGGVLASRAVVPDKPAEPLRYHMETPKIFGDIKMATKVTKCSFERTITVVKGNSSLGMTVSTAKDGLGMVIRSVIQGGSISRDGRLGVGDLILAINGEPTANLSNAQARAMLRRHSLVGPDMGITYVPAEYLEEYKASLERTAEDVFSETRILGGRDVPILPEREDGEGEESASYSNWNQPRRVELFRESGKSLGISIVGGRGMGSRLNNGEVMRGIFIKHILEDSPAGQNGTLKTGDRIVEVGGVDLRDASHEEAVEAIRKAGNPVSFLVQSIIHRPRQGDIAALAHVCWIPSHQQALSPLSEPLTIRFFPNLGRGRRRTVKRPRPFPPAPASSCLWCPMWERLTRTRSQRFLADPLRFGYSWKSVIRRYGNLPGVLHMIELEKGKTGLGLSLAGNRDRSRMSVFVVIDPGGAAGRDGRMSVGRRTARINGQILYGRSHQNASAIIKSSVSKVKIIFIRSRNTEALEQMAVGPGEAVAEPHAENEEGGVHKKRQWGVTEGEPQLRGADECDRRRKTSEGVGLVRAGGGRTSLGLFLPLATDVEGVAWEERRSDASEAGGDVEQEEEPPLSASEEAELGDAGENVGAVLAVPSMPSATVITPPPPEPSAGEAEVESRASSAQSRSSTPSALSCDPATCPIIPGCETTIDISKGRTGLGLSIVGGCDTLLGAIIIHEVYEEGAASKDGRLWAGDQILEVNAVDLREASHDQAINVLRQTPQRVRLVVYRDEAQYKEEELWDSFSVELQRRCGQGLGLSIVGRRNDTGVFVSDIVKGGPADADGRLTQGDQILSVNGEDVRSATQEATAALLKAGGGPVQGGTLPLGEKTFREQPGTECRRGGKIALSAPESPDVRTVEFTKGPHDSLGVSIAGGVGSPLGDIPIFIAMMNPVGIAAQTQKLKIGDRIVSICGSSTDGMTHSQAVALLKNATGTVQLQVVAGGDSTVTGPPQDQAAGALAGSCIFQDELGPPQYKSITLGRGPDGGFSIVGGYGSPHGDLPIYVKTVFGKGAAAEDGRLKRGDQIMAVNGQSLDGVTHEEAVGILKRTKGTVTLTVLS</sequence>
<dbReference type="FunFam" id="2.30.42.10:FF:000051">
    <property type="entry name" value="Multiple PDZ domain protein isoform X1"/>
    <property type="match status" value="1"/>
</dbReference>
<dbReference type="Pfam" id="PF09045">
    <property type="entry name" value="L27_2"/>
    <property type="match status" value="1"/>
</dbReference>
<dbReference type="FunFam" id="2.30.42.10:FF:000125">
    <property type="entry name" value="PATJ, crumbs cell polarity complex component"/>
    <property type="match status" value="1"/>
</dbReference>
<evidence type="ECO:0000256" key="15">
    <source>
        <dbReference type="ARBA" id="ARBA00034105"/>
    </source>
</evidence>
<evidence type="ECO:0000256" key="18">
    <source>
        <dbReference type="ARBA" id="ARBA00075678"/>
    </source>
</evidence>
<dbReference type="OMA" id="LEHMSHA"/>
<evidence type="ECO:0000259" key="20">
    <source>
        <dbReference type="PROSITE" id="PS50106"/>
    </source>
</evidence>
<dbReference type="FunFam" id="2.30.42.10:FF:000093">
    <property type="entry name" value="multiple PDZ domain protein isoform X1"/>
    <property type="match status" value="1"/>
</dbReference>
<feature type="domain" description="PDZ" evidence="20">
    <location>
        <begin position="1583"/>
        <end position="1666"/>
    </location>
</feature>
<feature type="domain" description="PDZ" evidence="20">
    <location>
        <begin position="255"/>
        <end position="335"/>
    </location>
</feature>
<dbReference type="Pfam" id="PF16667">
    <property type="entry name" value="MPDZ_u10"/>
    <property type="match status" value="1"/>
</dbReference>
<evidence type="ECO:0000256" key="5">
    <source>
        <dbReference type="ARBA" id="ARBA00022475"/>
    </source>
</evidence>
<dbReference type="InterPro" id="IPR036892">
    <property type="entry name" value="L27_dom_sf"/>
</dbReference>
<feature type="region of interest" description="Disordered" evidence="19">
    <location>
        <begin position="462"/>
        <end position="489"/>
    </location>
</feature>
<dbReference type="InterPro" id="IPR051342">
    <property type="entry name" value="PDZ_scaffold"/>
</dbReference>
<keyword evidence="13" id="KW-0966">Cell projection</keyword>
<evidence type="ECO:0000256" key="8">
    <source>
        <dbReference type="ARBA" id="ARBA00022599"/>
    </source>
</evidence>
<dbReference type="Gene3D" id="1.10.287.650">
    <property type="entry name" value="L27 domain"/>
    <property type="match status" value="1"/>
</dbReference>
<evidence type="ECO:0000256" key="11">
    <source>
        <dbReference type="ARBA" id="ARBA00023018"/>
    </source>
</evidence>
<keyword evidence="23" id="KW-1185">Reference proteome</keyword>
<dbReference type="InterPro" id="IPR004172">
    <property type="entry name" value="L27_dom"/>
</dbReference>
<dbReference type="InterPro" id="IPR015132">
    <property type="entry name" value="L27_2"/>
</dbReference>
<feature type="domain" description="PDZ" evidence="20">
    <location>
        <begin position="695"/>
        <end position="769"/>
    </location>
</feature>
<dbReference type="CDD" id="cd06675">
    <property type="entry name" value="PDZ12_MUPP1-like"/>
    <property type="match status" value="1"/>
</dbReference>
<evidence type="ECO:0000256" key="13">
    <source>
        <dbReference type="ARBA" id="ARBA00023273"/>
    </source>
</evidence>
<name>H3D171_TETNG</name>
<evidence type="ECO:0000259" key="21">
    <source>
        <dbReference type="PROSITE" id="PS51022"/>
    </source>
</evidence>
<dbReference type="InterPro" id="IPR036034">
    <property type="entry name" value="PDZ_sf"/>
</dbReference>
<evidence type="ECO:0000256" key="14">
    <source>
        <dbReference type="ARBA" id="ARBA00034102"/>
    </source>
</evidence>
<dbReference type="Pfam" id="PF00595">
    <property type="entry name" value="PDZ"/>
    <property type="match status" value="12"/>
</dbReference>